<dbReference type="GO" id="GO:0005524">
    <property type="term" value="F:ATP binding"/>
    <property type="evidence" value="ECO:0007669"/>
    <property type="project" value="UniProtKB-KW"/>
</dbReference>
<dbReference type="GO" id="GO:0008270">
    <property type="term" value="F:zinc ion binding"/>
    <property type="evidence" value="ECO:0007669"/>
    <property type="project" value="InterPro"/>
</dbReference>
<feature type="domain" description="DNA mismatch repair protein MutS core" evidence="9">
    <location>
        <begin position="302"/>
        <end position="619"/>
    </location>
</feature>
<dbReference type="SMART" id="SM00533">
    <property type="entry name" value="MUTSd"/>
    <property type="match status" value="1"/>
</dbReference>
<dbReference type="InterPro" id="IPR027417">
    <property type="entry name" value="P-loop_NTPase"/>
</dbReference>
<dbReference type="SMART" id="SM00534">
    <property type="entry name" value="MUTSac"/>
    <property type="match status" value="1"/>
</dbReference>
<dbReference type="PANTHER" id="PTHR11361">
    <property type="entry name" value="DNA MISMATCH REPAIR PROTEIN MUTS FAMILY MEMBER"/>
    <property type="match status" value="1"/>
</dbReference>
<evidence type="ECO:0000256" key="5">
    <source>
        <dbReference type="ARBA" id="ARBA00023125"/>
    </source>
</evidence>
<dbReference type="GO" id="GO:0140664">
    <property type="term" value="F:ATP-dependent DNA damage sensor activity"/>
    <property type="evidence" value="ECO:0007669"/>
    <property type="project" value="InterPro"/>
</dbReference>
<dbReference type="EMBL" id="MN739544">
    <property type="protein sequence ID" value="QHT12389.1"/>
    <property type="molecule type" value="Genomic_DNA"/>
</dbReference>
<dbReference type="Gene3D" id="1.10.1420.10">
    <property type="match status" value="1"/>
</dbReference>
<evidence type="ECO:0000259" key="9">
    <source>
        <dbReference type="SMART" id="SM00533"/>
    </source>
</evidence>
<evidence type="ECO:0000256" key="7">
    <source>
        <dbReference type="SAM" id="Coils"/>
    </source>
</evidence>
<keyword evidence="5" id="KW-0238">DNA-binding</keyword>
<evidence type="ECO:0000256" key="2">
    <source>
        <dbReference type="ARBA" id="ARBA00022741"/>
    </source>
</evidence>
<evidence type="ECO:0000256" key="6">
    <source>
        <dbReference type="ARBA" id="ARBA00023204"/>
    </source>
</evidence>
<feature type="domain" description="HNH nuclease" evidence="8">
    <location>
        <begin position="835"/>
        <end position="894"/>
    </location>
</feature>
<dbReference type="Pfam" id="PF00488">
    <property type="entry name" value="MutS_V"/>
    <property type="match status" value="1"/>
</dbReference>
<evidence type="ECO:0000256" key="1">
    <source>
        <dbReference type="ARBA" id="ARBA00006271"/>
    </source>
</evidence>
<evidence type="ECO:0000259" key="10">
    <source>
        <dbReference type="SMART" id="SM00534"/>
    </source>
</evidence>
<dbReference type="Pfam" id="PF01624">
    <property type="entry name" value="MutS_I"/>
    <property type="match status" value="1"/>
</dbReference>
<dbReference type="CDD" id="cd00085">
    <property type="entry name" value="HNHc"/>
    <property type="match status" value="1"/>
</dbReference>
<feature type="domain" description="DNA mismatch repair proteins mutS family" evidence="10">
    <location>
        <begin position="634"/>
        <end position="824"/>
    </location>
</feature>
<evidence type="ECO:0000256" key="3">
    <source>
        <dbReference type="ARBA" id="ARBA00022763"/>
    </source>
</evidence>
<dbReference type="PIRSF" id="PIRSF037677">
    <property type="entry name" value="DNA_mis_repair_Msh6"/>
    <property type="match status" value="1"/>
</dbReference>
<dbReference type="InterPro" id="IPR017261">
    <property type="entry name" value="DNA_mismatch_repair_MutS/MSH"/>
</dbReference>
<proteinExistence type="inferred from homology"/>
<dbReference type="InterPro" id="IPR002711">
    <property type="entry name" value="HNH"/>
</dbReference>
<accession>A0A6C0D8W4</accession>
<dbReference type="InterPro" id="IPR007695">
    <property type="entry name" value="DNA_mismatch_repair_MutS-lik_N"/>
</dbReference>
<comment type="similarity">
    <text evidence="1">Belongs to the DNA mismatch repair MutS family.</text>
</comment>
<dbReference type="Pfam" id="PF01844">
    <property type="entry name" value="HNH"/>
    <property type="match status" value="1"/>
</dbReference>
<protein>
    <recommendedName>
        <fullName evidence="12">DNA mismatch repair proteins mutS family domain-containing protein</fullName>
    </recommendedName>
</protein>
<keyword evidence="7" id="KW-0175">Coiled coil</keyword>
<dbReference type="Gene3D" id="3.40.1170.10">
    <property type="entry name" value="DNA repair protein MutS, domain I"/>
    <property type="match status" value="1"/>
</dbReference>
<keyword evidence="2" id="KW-0547">Nucleotide-binding</keyword>
<dbReference type="SUPFAM" id="SSF52540">
    <property type="entry name" value="P-loop containing nucleoside triphosphate hydrolases"/>
    <property type="match status" value="1"/>
</dbReference>
<dbReference type="GO" id="GO:0005634">
    <property type="term" value="C:nucleus"/>
    <property type="evidence" value="ECO:0007669"/>
    <property type="project" value="TreeGrafter"/>
</dbReference>
<feature type="coiled-coil region" evidence="7">
    <location>
        <begin position="453"/>
        <end position="507"/>
    </location>
</feature>
<dbReference type="InterPro" id="IPR007696">
    <property type="entry name" value="DNA_mismatch_repair_MutS_core"/>
</dbReference>
<reference evidence="11" key="1">
    <citation type="journal article" date="2020" name="Nature">
        <title>Giant virus diversity and host interactions through global metagenomics.</title>
        <authorList>
            <person name="Schulz F."/>
            <person name="Roux S."/>
            <person name="Paez-Espino D."/>
            <person name="Jungbluth S."/>
            <person name="Walsh D.A."/>
            <person name="Denef V.J."/>
            <person name="McMahon K.D."/>
            <person name="Konstantinidis K.T."/>
            <person name="Eloe-Fadrosh E.A."/>
            <person name="Kyrpides N.C."/>
            <person name="Woyke T."/>
        </authorList>
    </citation>
    <scope>NUCLEOTIDE SEQUENCE</scope>
    <source>
        <strain evidence="11">GVMAG-M-3300023174-129</strain>
    </source>
</reference>
<dbReference type="GO" id="GO:0006298">
    <property type="term" value="P:mismatch repair"/>
    <property type="evidence" value="ECO:0007669"/>
    <property type="project" value="InterPro"/>
</dbReference>
<organism evidence="11">
    <name type="scientific">viral metagenome</name>
    <dbReference type="NCBI Taxonomy" id="1070528"/>
    <lineage>
        <taxon>unclassified sequences</taxon>
        <taxon>metagenomes</taxon>
        <taxon>organismal metagenomes</taxon>
    </lineage>
</organism>
<dbReference type="InterPro" id="IPR045076">
    <property type="entry name" value="MutS"/>
</dbReference>
<evidence type="ECO:0000259" key="8">
    <source>
        <dbReference type="SMART" id="SM00507"/>
    </source>
</evidence>
<dbReference type="Pfam" id="PF05192">
    <property type="entry name" value="MutS_III"/>
    <property type="match status" value="1"/>
</dbReference>
<evidence type="ECO:0008006" key="12">
    <source>
        <dbReference type="Google" id="ProtNLM"/>
    </source>
</evidence>
<dbReference type="SUPFAM" id="SSF55271">
    <property type="entry name" value="DNA repair protein MutS, domain I"/>
    <property type="match status" value="1"/>
</dbReference>
<dbReference type="InterPro" id="IPR003615">
    <property type="entry name" value="HNH_nuc"/>
</dbReference>
<dbReference type="InterPro" id="IPR036187">
    <property type="entry name" value="DNA_mismatch_repair_MutS_sf"/>
</dbReference>
<name>A0A6C0D8W4_9ZZZZ</name>
<evidence type="ECO:0000313" key="11">
    <source>
        <dbReference type="EMBL" id="QHT12389.1"/>
    </source>
</evidence>
<dbReference type="InterPro" id="IPR000432">
    <property type="entry name" value="DNA_mismatch_repair_MutS_C"/>
</dbReference>
<dbReference type="SMART" id="SM00507">
    <property type="entry name" value="HNHc"/>
    <property type="match status" value="1"/>
</dbReference>
<keyword evidence="4" id="KW-0067">ATP-binding</keyword>
<keyword evidence="6" id="KW-0234">DNA repair</keyword>
<dbReference type="InterPro" id="IPR016151">
    <property type="entry name" value="DNA_mismatch_repair_MutS_N"/>
</dbReference>
<evidence type="ECO:0000256" key="4">
    <source>
        <dbReference type="ARBA" id="ARBA00022840"/>
    </source>
</evidence>
<dbReference type="SUPFAM" id="SSF48334">
    <property type="entry name" value="DNA repair protein MutS, domain III"/>
    <property type="match status" value="1"/>
</dbReference>
<dbReference type="Gene3D" id="3.40.50.300">
    <property type="entry name" value="P-loop containing nucleotide triphosphate hydrolases"/>
    <property type="match status" value="1"/>
</dbReference>
<keyword evidence="3" id="KW-0227">DNA damage</keyword>
<dbReference type="AlphaFoldDB" id="A0A6C0D8W4"/>
<dbReference type="GO" id="GO:0004519">
    <property type="term" value="F:endonuclease activity"/>
    <property type="evidence" value="ECO:0007669"/>
    <property type="project" value="InterPro"/>
</dbReference>
<dbReference type="GO" id="GO:0030983">
    <property type="term" value="F:mismatched DNA binding"/>
    <property type="evidence" value="ECO:0007669"/>
    <property type="project" value="InterPro"/>
</dbReference>
<dbReference type="PANTHER" id="PTHR11361:SF34">
    <property type="entry name" value="DNA MISMATCH REPAIR PROTEIN MSH1, MITOCHONDRIAL"/>
    <property type="match status" value="1"/>
</dbReference>
<sequence length="979" mass="113107">MREEYVNLYKEYSKKYGPNTCIFLEVGKFYEMYDHIDEETGVTETSMKRAVEILGIQLSYKDNNELFAGIPEQSLHKFASILTREGWTVVVVDQEKGGPQNKVIARNVSQILSPGTHVESFSQDSAFIGCLLLEQISENLAPKFSISIADISTGRCYSYESKLEGKYDSWNFDRLLHFFQVHPIRELLILHKNFVSIPSEPYFKQNLGIPSTLIHIKPYSSVLGIEELMNSSFKNKSMLSIRDFLKIQQYSLIEESFTNLLHFLEEHFPSKRQILEEHSVWNPDISVYLGNNVLNQLNFISSSSECILSYFQKTFTSLGKRGIVERLLYPLSDIDILSMRVYKLEKVIQMDSMKKKQIENYLKQISDLQRIHHKFFSYNLNAIDILNLHQSYTRIIDIMGIYETNDILKNNLIMYLEEFKKVFDIEKAKLYSEDTSFLKNELASKTYSIELKLREQKEKANEFLKRLNEFSKETFKFEEKESNIFSIDGTRRMITNLDTKLKNTKKELWPHQDMNIIIRKNNGSLNSSHLDEFHTTMLYNRSKLKESVKLELPPLCNRLIDSFRNLWLEIENYVTDIDILFTMAKVCKEKNFVKPMFEDNSTNSGVQIIGLRHPLIEAQNSKQIYVKHNVNLNANGWLLYGMNASGKSSLMKAVGISVLLAQVGCFVPADSLMLKPYKGIYTRILNQDNIYAGLSSFAVEMLELREIMKKADQHSLVLGDELCSGTESVSATSLVASGIIWLHRKKTSFIFATHYHGLNEIPQIKSLENLKIYHLKVHYDPIKDKLIYDRNLEEGSGSTYYGLEVAKAMNIPHEYLELANEIRKEIIGSKIKTSQYNNELVLKSCEVCKNSNTSLLEVHHIVQQKDANENGFLESGIHKNHKSNLIVLCSKCHDEYHAGKLDIKAAKQTSQGLERIIEKVESTQKKSKWNNEQLETIHCYLKKFSNLGLKRIKFELENDKDIIISESSLKTILKDSKHL</sequence>